<dbReference type="Proteomes" id="UP000239388">
    <property type="component" value="Unassembled WGS sequence"/>
</dbReference>
<name>A0A2S8F393_9BACT</name>
<dbReference type="GO" id="GO:0009055">
    <property type="term" value="F:electron transfer activity"/>
    <property type="evidence" value="ECO:0007669"/>
    <property type="project" value="InterPro"/>
</dbReference>
<keyword evidence="1" id="KW-1133">Transmembrane helix</keyword>
<dbReference type="Gene3D" id="1.20.120.10">
    <property type="entry name" value="Cytochrome c/b562"/>
    <property type="match status" value="1"/>
</dbReference>
<feature type="transmembrane region" description="Helical" evidence="1">
    <location>
        <begin position="31"/>
        <end position="53"/>
    </location>
</feature>
<keyword evidence="1" id="KW-0472">Membrane</keyword>
<organism evidence="2 3">
    <name type="scientific">Blastopirellula marina</name>
    <dbReference type="NCBI Taxonomy" id="124"/>
    <lineage>
        <taxon>Bacteria</taxon>
        <taxon>Pseudomonadati</taxon>
        <taxon>Planctomycetota</taxon>
        <taxon>Planctomycetia</taxon>
        <taxon>Pirellulales</taxon>
        <taxon>Pirellulaceae</taxon>
        <taxon>Blastopirellula</taxon>
    </lineage>
</organism>
<reference evidence="2 3" key="1">
    <citation type="submission" date="2018-02" db="EMBL/GenBank/DDBJ databases">
        <title>Comparative genomes isolates from brazilian mangrove.</title>
        <authorList>
            <person name="Araujo J.E."/>
            <person name="Taketani R.G."/>
            <person name="Silva M.C.P."/>
            <person name="Loureco M.V."/>
            <person name="Andreote F.D."/>
        </authorList>
    </citation>
    <scope>NUCLEOTIDE SEQUENCE [LARGE SCALE GENOMIC DNA]</scope>
    <source>
        <strain evidence="2 3">NAP PRIS-MGV</strain>
    </source>
</reference>
<dbReference type="GO" id="GO:0022900">
    <property type="term" value="P:electron transport chain"/>
    <property type="evidence" value="ECO:0007669"/>
    <property type="project" value="InterPro"/>
</dbReference>
<dbReference type="GO" id="GO:0005506">
    <property type="term" value="F:iron ion binding"/>
    <property type="evidence" value="ECO:0007669"/>
    <property type="project" value="InterPro"/>
</dbReference>
<dbReference type="PROSITE" id="PS51009">
    <property type="entry name" value="CYTCII"/>
    <property type="match status" value="1"/>
</dbReference>
<dbReference type="SUPFAM" id="SSF47175">
    <property type="entry name" value="Cytochromes"/>
    <property type="match status" value="1"/>
</dbReference>
<comment type="caution">
    <text evidence="2">The sequence shown here is derived from an EMBL/GenBank/DDBJ whole genome shotgun (WGS) entry which is preliminary data.</text>
</comment>
<protein>
    <recommendedName>
        <fullName evidence="4">Cytochrome C</fullName>
    </recommendedName>
</protein>
<dbReference type="EMBL" id="PUIB01000030">
    <property type="protein sequence ID" value="PQO26619.1"/>
    <property type="molecule type" value="Genomic_DNA"/>
</dbReference>
<dbReference type="InterPro" id="IPR002321">
    <property type="entry name" value="Cyt_c_II"/>
</dbReference>
<evidence type="ECO:0000313" key="3">
    <source>
        <dbReference type="Proteomes" id="UP000239388"/>
    </source>
</evidence>
<dbReference type="GO" id="GO:0020037">
    <property type="term" value="F:heme binding"/>
    <property type="evidence" value="ECO:0007669"/>
    <property type="project" value="InterPro"/>
</dbReference>
<evidence type="ECO:0000313" key="2">
    <source>
        <dbReference type="EMBL" id="PQO26619.1"/>
    </source>
</evidence>
<sequence>MLAENCFVVDTSIISLLVGDMRLPLLKRMLLVMRIARFLALSLTIALVGSVAAQQPERRVKLPENFDNTGASFVFSRDVFGELLSGDRPAVLSQKATAPAMVASGGGMSGGPAGGAPAAGGAAASGGNDWSFISAETIQDEVKKLNLEISPIAMNIREFKGGGYAVCRRNFTELAMLFEIINESSQDVRWKESSLGARDAFWKTADVCKVGTDQSFAAVKQRSTDLDDMVRGSSPSFNEGDADATWEVIADRPPLMQRLDDAFEKKVKKWVASESEFRANKAEILHEAEIIAAIGYAMKQEGFDYYDDDDYVGFCDQMHNAALDMVKAVKNDDPALAREAGGAMAAACSDCHGNYR</sequence>
<dbReference type="AlphaFoldDB" id="A0A2S8F393"/>
<proteinExistence type="predicted"/>
<accession>A0A2S8F393</accession>
<evidence type="ECO:0008006" key="4">
    <source>
        <dbReference type="Google" id="ProtNLM"/>
    </source>
</evidence>
<evidence type="ECO:0000256" key="1">
    <source>
        <dbReference type="SAM" id="Phobius"/>
    </source>
</evidence>
<gene>
    <name evidence="2" type="ORF">C5Y98_30020</name>
</gene>
<keyword evidence="1" id="KW-0812">Transmembrane</keyword>
<dbReference type="InterPro" id="IPR010980">
    <property type="entry name" value="Cyt_c/b562"/>
</dbReference>